<evidence type="ECO:0000256" key="9">
    <source>
        <dbReference type="ARBA" id="ARBA00023136"/>
    </source>
</evidence>
<feature type="region of interest" description="Disordered" evidence="11">
    <location>
        <begin position="137"/>
        <end position="174"/>
    </location>
</feature>
<dbReference type="PIRSF" id="PIRSF005514">
    <property type="entry name" value="ATPase_F0_D_mt"/>
    <property type="match status" value="1"/>
</dbReference>
<dbReference type="GeneID" id="106812028"/>
<dbReference type="RefSeq" id="XP_014671264.1">
    <property type="nucleotide sequence ID" value="XM_014815778.1"/>
</dbReference>
<evidence type="ECO:0000256" key="2">
    <source>
        <dbReference type="ARBA" id="ARBA00006842"/>
    </source>
</evidence>
<protein>
    <recommendedName>
        <fullName evidence="10">ATP synthase subunit d, mitochondrial</fullName>
    </recommendedName>
</protein>
<comment type="subcellular location">
    <subcellularLocation>
        <location evidence="1 10">Mitochondrion inner membrane</location>
    </subcellularLocation>
</comment>
<keyword evidence="6 10" id="KW-0999">Mitochondrion inner membrane</keyword>
<dbReference type="Proteomes" id="UP000695022">
    <property type="component" value="Unplaced"/>
</dbReference>
<evidence type="ECO:0000256" key="4">
    <source>
        <dbReference type="ARBA" id="ARBA00022547"/>
    </source>
</evidence>
<reference evidence="13" key="1">
    <citation type="submission" date="2025-08" db="UniProtKB">
        <authorList>
            <consortium name="RefSeq"/>
        </authorList>
    </citation>
    <scope>IDENTIFICATION</scope>
</reference>
<evidence type="ECO:0000256" key="3">
    <source>
        <dbReference type="ARBA" id="ARBA00022448"/>
    </source>
</evidence>
<comment type="similarity">
    <text evidence="2 10">Belongs to the ATPase d subunit family.</text>
</comment>
<keyword evidence="9 10" id="KW-0472">Membrane</keyword>
<dbReference type="InterPro" id="IPR036228">
    <property type="entry name" value="ATP_synth_F0_dsu_sf_mt"/>
</dbReference>
<dbReference type="InterPro" id="IPR008689">
    <property type="entry name" value="ATP_synth_F0_dsu_mt"/>
</dbReference>
<comment type="function">
    <text evidence="10">Mitochondrial membrane ATP synthase (F(1)F(0) ATP synthase or Complex V) produces ATP from ADP in the presence of a proton gradient across the membrane which is generated by electron transport complexes of the respiratory chain. F-type ATPases consist of two structural domains, F(1) - containing the extramembraneous catalytic core, and F(0) - containing the membrane proton channel, linked together by a central stalk and a peripheral stalk. During catalysis, ATP synthesis in the catalytic domain of F(1) is coupled via a rotary mechanism of the central stalk subunits to proton translocation.</text>
</comment>
<evidence type="ECO:0000256" key="1">
    <source>
        <dbReference type="ARBA" id="ARBA00004273"/>
    </source>
</evidence>
<evidence type="ECO:0000256" key="11">
    <source>
        <dbReference type="SAM" id="MobiDB-lite"/>
    </source>
</evidence>
<gene>
    <name evidence="13" type="primary">LOC106812028</name>
</gene>
<accession>A0ABM1EGE3</accession>
<keyword evidence="7 10" id="KW-0406">Ion transport</keyword>
<evidence type="ECO:0000256" key="5">
    <source>
        <dbReference type="ARBA" id="ARBA00022781"/>
    </source>
</evidence>
<proteinExistence type="inferred from homology"/>
<dbReference type="Pfam" id="PF05873">
    <property type="entry name" value="Mt_ATP-synt_D"/>
    <property type="match status" value="1"/>
</dbReference>
<evidence type="ECO:0000256" key="7">
    <source>
        <dbReference type="ARBA" id="ARBA00023065"/>
    </source>
</evidence>
<keyword evidence="4" id="KW-0138">CF(0)</keyword>
<dbReference type="SUPFAM" id="SSF161065">
    <property type="entry name" value="ATP synthase D chain-like"/>
    <property type="match status" value="1"/>
</dbReference>
<evidence type="ECO:0000313" key="12">
    <source>
        <dbReference type="Proteomes" id="UP000695022"/>
    </source>
</evidence>
<evidence type="ECO:0000256" key="10">
    <source>
        <dbReference type="PIRNR" id="PIRNR005514"/>
    </source>
</evidence>
<evidence type="ECO:0000256" key="6">
    <source>
        <dbReference type="ARBA" id="ARBA00022792"/>
    </source>
</evidence>
<name>A0ABM1EGE3_PRICU</name>
<evidence type="ECO:0000256" key="8">
    <source>
        <dbReference type="ARBA" id="ARBA00023128"/>
    </source>
</evidence>
<keyword evidence="3 10" id="KW-0813">Transport</keyword>
<keyword evidence="5 10" id="KW-0375">Hydrogen ion transport</keyword>
<organism evidence="12 13">
    <name type="scientific">Priapulus caudatus</name>
    <name type="common">Priapulid worm</name>
    <dbReference type="NCBI Taxonomy" id="37621"/>
    <lineage>
        <taxon>Eukaryota</taxon>
        <taxon>Metazoa</taxon>
        <taxon>Ecdysozoa</taxon>
        <taxon>Scalidophora</taxon>
        <taxon>Priapulida</taxon>
        <taxon>Priapulimorpha</taxon>
        <taxon>Priapulimorphida</taxon>
        <taxon>Priapulidae</taxon>
        <taxon>Priapulus</taxon>
    </lineage>
</organism>
<dbReference type="PANTHER" id="PTHR12700">
    <property type="entry name" value="ATP SYNTHASE SUBUNIT D, MITOCHONDRIAL"/>
    <property type="match status" value="1"/>
</dbReference>
<keyword evidence="12" id="KW-1185">Reference proteome</keyword>
<evidence type="ECO:0000313" key="13">
    <source>
        <dbReference type="RefSeq" id="XP_014671264.1"/>
    </source>
</evidence>
<keyword evidence="8 10" id="KW-0496">Mitochondrion</keyword>
<dbReference type="Gene3D" id="6.10.280.70">
    <property type="match status" value="1"/>
</dbReference>
<sequence length="174" mass="20435">MAAKRIATSAVDWKAFAERVPENQKQLFQAFRTKAETYISKVHNYPAEPPKIDWAFYKSRIVSSGLVDKFEKQYAVLNIPFPKDNVSPQIDEQLKQQEVERQNFNKQSNQRIEQYKKELAKWESMLPVETMTMEEFGQQFPGEQWSQDKPTWYPHNEIASTPESDAKRQQTTSQ</sequence>
<feature type="compositionally biased region" description="Polar residues" evidence="11">
    <location>
        <begin position="158"/>
        <end position="174"/>
    </location>
</feature>